<dbReference type="OrthoDB" id="9783876at2"/>
<sequence>MHDNAKYNKAEDNKAIQETTVVRPVFIKPIFEHALALGLPVKEILRDEGGEEYYSLVYQPHTLTMAAQPVRVVMALAEKQGLDTFGLDAALNAGANTLLPEMRPLVESSGNLYEFLSNFCQYTNKYLSLFNFFDLESEPNGVFLRRNHNFMTLLASDSMEVYTLTLLSKLIENYLQTPWQPKIIWVSAQQVNAAFSTHFQSAHIFTHKSVSKIFIEDKTLAKRSPLYLAKSVPSATPMATPSMRALVLMALQPFALDALPTIERLSKLLGLHPKKVQLKLAEESCTYRQMLIELKAEHAEQLIRNTDFDIGTVALESGYTNSTHFIRAMKKVWGVTPLQFAKSIRNKP</sequence>
<keyword evidence="2" id="KW-0238">DNA-binding</keyword>
<dbReference type="SUPFAM" id="SSF46689">
    <property type="entry name" value="Homeodomain-like"/>
    <property type="match status" value="1"/>
</dbReference>
<dbReference type="GO" id="GO:0003700">
    <property type="term" value="F:DNA-binding transcription factor activity"/>
    <property type="evidence" value="ECO:0007669"/>
    <property type="project" value="InterPro"/>
</dbReference>
<evidence type="ECO:0000256" key="1">
    <source>
        <dbReference type="ARBA" id="ARBA00023015"/>
    </source>
</evidence>
<name>A0A4Y3IJW0_9VIBR</name>
<dbReference type="Pfam" id="PF12833">
    <property type="entry name" value="HTH_18"/>
    <property type="match status" value="1"/>
</dbReference>
<dbReference type="PANTHER" id="PTHR47894">
    <property type="entry name" value="HTH-TYPE TRANSCRIPTIONAL REGULATOR GADX"/>
    <property type="match status" value="1"/>
</dbReference>
<comment type="caution">
    <text evidence="5">The sequence shown here is derived from an EMBL/GenBank/DDBJ whole genome shotgun (WGS) entry which is preliminary data.</text>
</comment>
<dbReference type="GO" id="GO:0000976">
    <property type="term" value="F:transcription cis-regulatory region binding"/>
    <property type="evidence" value="ECO:0007669"/>
    <property type="project" value="TreeGrafter"/>
</dbReference>
<dbReference type="InterPro" id="IPR009057">
    <property type="entry name" value="Homeodomain-like_sf"/>
</dbReference>
<accession>A0A4Y3IJW0</accession>
<keyword evidence="3" id="KW-0804">Transcription</keyword>
<dbReference type="InterPro" id="IPR018060">
    <property type="entry name" value="HTH_AraC"/>
</dbReference>
<dbReference type="EMBL" id="BJLH01000001">
    <property type="protein sequence ID" value="GEA59004.1"/>
    <property type="molecule type" value="Genomic_DNA"/>
</dbReference>
<dbReference type="RefSeq" id="WP_141268463.1">
    <property type="nucleotide sequence ID" value="NZ_BJLH01000001.1"/>
</dbReference>
<evidence type="ECO:0000259" key="4">
    <source>
        <dbReference type="PROSITE" id="PS01124"/>
    </source>
</evidence>
<evidence type="ECO:0000256" key="3">
    <source>
        <dbReference type="ARBA" id="ARBA00023163"/>
    </source>
</evidence>
<gene>
    <name evidence="5" type="ORF">VCO01S_01970</name>
</gene>
<dbReference type="GO" id="GO:0005829">
    <property type="term" value="C:cytosol"/>
    <property type="evidence" value="ECO:0007669"/>
    <property type="project" value="TreeGrafter"/>
</dbReference>
<dbReference type="PROSITE" id="PS01124">
    <property type="entry name" value="HTH_ARAC_FAMILY_2"/>
    <property type="match status" value="1"/>
</dbReference>
<dbReference type="Gene3D" id="1.10.10.60">
    <property type="entry name" value="Homeodomain-like"/>
    <property type="match status" value="1"/>
</dbReference>
<keyword evidence="6" id="KW-1185">Reference proteome</keyword>
<evidence type="ECO:0000256" key="2">
    <source>
        <dbReference type="ARBA" id="ARBA00023125"/>
    </source>
</evidence>
<keyword evidence="1" id="KW-0805">Transcription regulation</keyword>
<dbReference type="AlphaFoldDB" id="A0A4Y3IJW0"/>
<organism evidence="5 6">
    <name type="scientific">Vibrio comitans NBRC 102076</name>
    <dbReference type="NCBI Taxonomy" id="1219078"/>
    <lineage>
        <taxon>Bacteria</taxon>
        <taxon>Pseudomonadati</taxon>
        <taxon>Pseudomonadota</taxon>
        <taxon>Gammaproteobacteria</taxon>
        <taxon>Vibrionales</taxon>
        <taxon>Vibrionaceae</taxon>
        <taxon>Vibrio</taxon>
    </lineage>
</organism>
<dbReference type="SMART" id="SM00342">
    <property type="entry name" value="HTH_ARAC"/>
    <property type="match status" value="1"/>
</dbReference>
<evidence type="ECO:0000313" key="6">
    <source>
        <dbReference type="Proteomes" id="UP000318242"/>
    </source>
</evidence>
<reference evidence="5 6" key="1">
    <citation type="submission" date="2019-06" db="EMBL/GenBank/DDBJ databases">
        <title>Whole genome shotgun sequence of Vibrio comitans NBRC 102076.</title>
        <authorList>
            <person name="Hosoyama A."/>
            <person name="Uohara A."/>
            <person name="Ohji S."/>
            <person name="Ichikawa N."/>
        </authorList>
    </citation>
    <scope>NUCLEOTIDE SEQUENCE [LARGE SCALE GENOMIC DNA]</scope>
    <source>
        <strain evidence="5 6">NBRC 102076</strain>
    </source>
</reference>
<feature type="domain" description="HTH araC/xylS-type" evidence="4">
    <location>
        <begin position="261"/>
        <end position="343"/>
    </location>
</feature>
<protein>
    <recommendedName>
        <fullName evidence="4">HTH araC/xylS-type domain-containing protein</fullName>
    </recommendedName>
</protein>
<proteinExistence type="predicted"/>
<dbReference type="Proteomes" id="UP000318242">
    <property type="component" value="Unassembled WGS sequence"/>
</dbReference>
<dbReference type="PANTHER" id="PTHR47894:SF4">
    <property type="entry name" value="HTH-TYPE TRANSCRIPTIONAL REGULATOR GADX"/>
    <property type="match status" value="1"/>
</dbReference>
<evidence type="ECO:0000313" key="5">
    <source>
        <dbReference type="EMBL" id="GEA59004.1"/>
    </source>
</evidence>